<evidence type="ECO:0000313" key="2">
    <source>
        <dbReference type="Proteomes" id="UP000284283"/>
    </source>
</evidence>
<name>A0AAE8F5F4_XANVA</name>
<organism evidence="1 2">
    <name type="scientific">Xanthomonas vasicola pv. vasculorum</name>
    <dbReference type="NCBI Taxonomy" id="325776"/>
    <lineage>
        <taxon>Bacteria</taxon>
        <taxon>Pseudomonadati</taxon>
        <taxon>Pseudomonadota</taxon>
        <taxon>Gammaproteobacteria</taxon>
        <taxon>Lysobacterales</taxon>
        <taxon>Lysobacteraceae</taxon>
        <taxon>Xanthomonas</taxon>
    </lineage>
</organism>
<dbReference type="KEGG" id="xva:C7V42_08325"/>
<sequence>MASPRQVAACGHAGTAMYEWFLRIASAGRASLACTQWVVSRTKFASFVKAMPAGVACSAVMQRRADG</sequence>
<evidence type="ECO:0000313" key="1">
    <source>
        <dbReference type="EMBL" id="RNK99282.1"/>
    </source>
</evidence>
<dbReference type="Proteomes" id="UP000284283">
    <property type="component" value="Unassembled WGS sequence"/>
</dbReference>
<protein>
    <submittedName>
        <fullName evidence="1">Uncharacterized protein</fullName>
    </submittedName>
</protein>
<proteinExistence type="predicted"/>
<dbReference type="EMBL" id="PYTT01000142">
    <property type="protein sequence ID" value="RNK99282.1"/>
    <property type="molecule type" value="Genomic_DNA"/>
</dbReference>
<gene>
    <name evidence="1" type="ORF">C9386_17455</name>
</gene>
<accession>A0AAE8F5F4</accession>
<dbReference type="AlphaFoldDB" id="A0AAE8F5F4"/>
<reference evidence="1 2" key="1">
    <citation type="submission" date="2018-03" db="EMBL/GenBank/DDBJ databases">
        <authorList>
            <person name="Wu G."/>
        </authorList>
    </citation>
    <scope>NUCLEOTIDE SEQUENCE [LARGE SCALE GENOMIC DNA]</scope>
    <source>
        <strain evidence="1 2">SAM-118</strain>
    </source>
</reference>
<comment type="caution">
    <text evidence="1">The sequence shown here is derived from an EMBL/GenBank/DDBJ whole genome shotgun (WGS) entry which is preliminary data.</text>
</comment>